<dbReference type="InterPro" id="IPR022424">
    <property type="entry name" value="TIF2_gsu"/>
</dbReference>
<dbReference type="PROSITE" id="PS51722">
    <property type="entry name" value="G_TR_2"/>
    <property type="match status" value="1"/>
</dbReference>
<sequence>MKVPKQPEINIGMIGHVDHGKTTLTKALSGEWTDRHSEEVKRGISIRLGYADVAFYKCPKCKGAIAYGTSPKCSNCGEKAEFHRAVSFVDAPGHETLMATMLSGAALMDGALLLVAANEKCPQPQTKEHLMALSIIGIENIIIVQNKIDIVTREQAIENYKQIKEFVKGTIAENAPIIPVSANRGVNIDMLIESIEEHIMSKVVRNMNASPLMHVARSFDINMPGTIPKDLKGGVIGGTLIQGKLRIDDEIEIAPGRKVEIAGKTSYEKITAKVTSLQAGGKSVKEVVPGGLIAIGTALDPSITKSDGLTGRVVGIPGRLPPVVHDFKMKTTLLDRVVGSSSDLMVEEIKSNEPLMLSVGTATTVGVVKSARTGSAEVVLKIPVCILPAQRVAISRRISNKWRLIGYGIIEQ</sequence>
<evidence type="ECO:0000256" key="7">
    <source>
        <dbReference type="ARBA" id="ARBA00022917"/>
    </source>
</evidence>
<evidence type="ECO:0000313" key="12">
    <source>
        <dbReference type="EMBL" id="AIZ57001.1"/>
    </source>
</evidence>
<feature type="binding site" evidence="10">
    <location>
        <position position="22"/>
    </location>
    <ligand>
        <name>Mg(2+)</name>
        <dbReference type="ChEBI" id="CHEBI:18420"/>
        <label>1</label>
    </ligand>
</feature>
<evidence type="ECO:0000256" key="1">
    <source>
        <dbReference type="ARBA" id="ARBA00005388"/>
    </source>
</evidence>
<proteinExistence type="inferred from homology"/>
<feature type="binding site" evidence="10">
    <location>
        <position position="61"/>
    </location>
    <ligand>
        <name>Zn(2+)</name>
        <dbReference type="ChEBI" id="CHEBI:29105"/>
    </ligand>
</feature>
<feature type="binding site" evidence="10">
    <location>
        <position position="18"/>
    </location>
    <ligand>
        <name>Mg(2+)</name>
        <dbReference type="ChEBI" id="CHEBI:18420"/>
        <label>2</label>
    </ligand>
</feature>
<comment type="subunit">
    <text evidence="10">Heterotrimer composed of an alpha, a beta and a gamma chain.</text>
</comment>
<dbReference type="PRINTS" id="PR00315">
    <property type="entry name" value="ELONGATNFCT"/>
</dbReference>
<dbReference type="HAMAP" id="MF_00119">
    <property type="entry name" value="eIF_2_gamma"/>
    <property type="match status" value="1"/>
</dbReference>
<dbReference type="SUPFAM" id="SSF52540">
    <property type="entry name" value="P-loop containing nucleoside triphosphate hydrolases"/>
    <property type="match status" value="1"/>
</dbReference>
<dbReference type="InterPro" id="IPR009001">
    <property type="entry name" value="Transl_elong_EF1A/Init_IF2_C"/>
</dbReference>
<dbReference type="InterPro" id="IPR044127">
    <property type="entry name" value="eIF2g_dom_2"/>
</dbReference>
<dbReference type="Gene3D" id="3.40.50.300">
    <property type="entry name" value="P-loop containing nucleotide triphosphate hydrolases"/>
    <property type="match status" value="1"/>
</dbReference>
<evidence type="ECO:0000256" key="4">
    <source>
        <dbReference type="ARBA" id="ARBA00022741"/>
    </source>
</evidence>
<dbReference type="InterPro" id="IPR027417">
    <property type="entry name" value="P-loop_NTPase"/>
</dbReference>
<dbReference type="InterPro" id="IPR050543">
    <property type="entry name" value="eIF2G"/>
</dbReference>
<dbReference type="InterPro" id="IPR015256">
    <property type="entry name" value="eIF2g_C"/>
</dbReference>
<dbReference type="InterPro" id="IPR005225">
    <property type="entry name" value="Small_GTP-bd"/>
</dbReference>
<feature type="binding site" evidence="10">
    <location>
        <position position="43"/>
    </location>
    <ligand>
        <name>Mg(2+)</name>
        <dbReference type="ChEBI" id="CHEBI:18420"/>
        <label>2</label>
    </ligand>
</feature>
<accession>A0A0A7LHL1</accession>
<dbReference type="GeneID" id="24818801"/>
<feature type="binding site" evidence="10">
    <location>
        <begin position="18"/>
        <end position="23"/>
    </location>
    <ligand>
        <name>GTP</name>
        <dbReference type="ChEBI" id="CHEBI:37565"/>
    </ligand>
</feature>
<dbReference type="PANTHER" id="PTHR42854:SF3">
    <property type="entry name" value="EUKARYOTIC TRANSLATION INITIATION FACTOR 2 SUBUNIT 3-RELATED"/>
    <property type="match status" value="1"/>
</dbReference>
<dbReference type="CDD" id="cd03688">
    <property type="entry name" value="eIF2_gamma_II"/>
    <property type="match status" value="1"/>
</dbReference>
<dbReference type="EC" id="3.6.5.3" evidence="10"/>
<comment type="cofactor">
    <cofactor evidence="10">
        <name>Mg(2+)</name>
        <dbReference type="ChEBI" id="CHEBI:18420"/>
    </cofactor>
</comment>
<dbReference type="InterPro" id="IPR044128">
    <property type="entry name" value="eIF2g_GTP-bd"/>
</dbReference>
<evidence type="ECO:0000256" key="5">
    <source>
        <dbReference type="ARBA" id="ARBA00022801"/>
    </source>
</evidence>
<dbReference type="Pfam" id="PF00009">
    <property type="entry name" value="GTP_EFTU"/>
    <property type="match status" value="1"/>
</dbReference>
<dbReference type="FunFam" id="2.40.30.10:FF:000075">
    <property type="entry name" value="Translation initiation factor 2 subunit gamma"/>
    <property type="match status" value="1"/>
</dbReference>
<dbReference type="KEGG" id="mear:Mpt1_c11390"/>
<dbReference type="FunFam" id="3.40.50.300:FF:000065">
    <property type="entry name" value="Eukaryotic translation initiation factor 2 subunit gamma"/>
    <property type="match status" value="1"/>
</dbReference>
<evidence type="ECO:0000256" key="9">
    <source>
        <dbReference type="ARBA" id="ARBA00048107"/>
    </source>
</evidence>
<evidence type="ECO:0000259" key="11">
    <source>
        <dbReference type="PROSITE" id="PS51722"/>
    </source>
</evidence>
<dbReference type="NCBIfam" id="NF003077">
    <property type="entry name" value="PRK04000.1"/>
    <property type="match status" value="1"/>
</dbReference>
<keyword evidence="3 10" id="KW-0479">Metal-binding</keyword>
<dbReference type="InterPro" id="IPR009000">
    <property type="entry name" value="Transl_B-barrel_sf"/>
</dbReference>
<name>A0A0A7LHL1_9ARCH</name>
<dbReference type="GO" id="GO:0046872">
    <property type="term" value="F:metal ion binding"/>
    <property type="evidence" value="ECO:0007669"/>
    <property type="project" value="UniProtKB-KW"/>
</dbReference>
<dbReference type="CDD" id="cd01888">
    <property type="entry name" value="eIF2_gamma"/>
    <property type="match status" value="1"/>
</dbReference>
<keyword evidence="13" id="KW-1185">Reference proteome</keyword>
<dbReference type="GO" id="GO:0005829">
    <property type="term" value="C:cytosol"/>
    <property type="evidence" value="ECO:0007669"/>
    <property type="project" value="TreeGrafter"/>
</dbReference>
<protein>
    <recommendedName>
        <fullName evidence="10">Translation initiation factor 2 subunit gamma</fullName>
        <ecNumber evidence="10">3.6.5.3</ecNumber>
    </recommendedName>
    <alternativeName>
        <fullName evidence="10">aIF2-gamma</fullName>
    </alternativeName>
    <alternativeName>
        <fullName evidence="10">eIF-2-gamma</fullName>
    </alternativeName>
</protein>
<dbReference type="CDD" id="cd15490">
    <property type="entry name" value="eIF2_gamma_III"/>
    <property type="match status" value="1"/>
</dbReference>
<comment type="catalytic activity">
    <reaction evidence="9 10">
        <text>GTP + H2O = GDP + phosphate + H(+)</text>
        <dbReference type="Rhea" id="RHEA:19669"/>
        <dbReference type="ChEBI" id="CHEBI:15377"/>
        <dbReference type="ChEBI" id="CHEBI:15378"/>
        <dbReference type="ChEBI" id="CHEBI:37565"/>
        <dbReference type="ChEBI" id="CHEBI:43474"/>
        <dbReference type="ChEBI" id="CHEBI:58189"/>
        <dbReference type="EC" id="3.6.5.3"/>
    </reaction>
</comment>
<dbReference type="Proteomes" id="UP000030787">
    <property type="component" value="Chromosome"/>
</dbReference>
<keyword evidence="10" id="KW-0862">Zinc</keyword>
<feature type="binding site" evidence="10">
    <location>
        <position position="45"/>
    </location>
    <ligand>
        <name>Mg(2+)</name>
        <dbReference type="ChEBI" id="CHEBI:18420"/>
        <label>1</label>
    </ligand>
</feature>
<dbReference type="GO" id="GO:0005525">
    <property type="term" value="F:GTP binding"/>
    <property type="evidence" value="ECO:0007669"/>
    <property type="project" value="UniProtKB-UniRule"/>
</dbReference>
<dbReference type="GO" id="GO:0003746">
    <property type="term" value="F:translation elongation factor activity"/>
    <property type="evidence" value="ECO:0007669"/>
    <property type="project" value="UniProtKB-UniRule"/>
</dbReference>
<comment type="similarity">
    <text evidence="1 10">Belongs to the TRAFAC class translation factor GTPase superfamily. Classic translation factor GTPase family. EIF2G subfamily.</text>
</comment>
<evidence type="ECO:0000256" key="8">
    <source>
        <dbReference type="ARBA" id="ARBA00023134"/>
    </source>
</evidence>
<keyword evidence="5 10" id="KW-0378">Hydrolase</keyword>
<keyword evidence="6 10" id="KW-0460">Magnesium</keyword>
<comment type="function">
    <text evidence="10">eIF-2 functions in the early steps of protein synthesis by forming a ternary complex with GTP and initiator tRNA.</text>
</comment>
<evidence type="ECO:0000256" key="10">
    <source>
        <dbReference type="HAMAP-Rule" id="MF_00119"/>
    </source>
</evidence>
<dbReference type="STRING" id="1577791.Mpt1_c11390"/>
<feature type="binding site" evidence="10">
    <location>
        <begin position="181"/>
        <end position="183"/>
    </location>
    <ligand>
        <name>GTP</name>
        <dbReference type="ChEBI" id="CHEBI:37565"/>
    </ligand>
</feature>
<feature type="binding site" evidence="10">
    <location>
        <position position="58"/>
    </location>
    <ligand>
        <name>Zn(2+)</name>
        <dbReference type="ChEBI" id="CHEBI:29105"/>
    </ligand>
</feature>
<dbReference type="SUPFAM" id="SSF50465">
    <property type="entry name" value="EF-Tu/eEF-1alpha/eIF2-gamma C-terminal domain"/>
    <property type="match status" value="1"/>
</dbReference>
<gene>
    <name evidence="10 12" type="primary">eif2g</name>
    <name evidence="12" type="ORF">Mpt1_c11390</name>
</gene>
<dbReference type="HOGENOM" id="CLU_027154_0_1_2"/>
<feature type="binding site" evidence="10">
    <location>
        <position position="73"/>
    </location>
    <ligand>
        <name>Zn(2+)</name>
        <dbReference type="ChEBI" id="CHEBI:29105"/>
    </ligand>
</feature>
<feature type="domain" description="Tr-type G" evidence="11">
    <location>
        <begin position="6"/>
        <end position="203"/>
    </location>
</feature>
<dbReference type="SUPFAM" id="SSF50447">
    <property type="entry name" value="Translation proteins"/>
    <property type="match status" value="1"/>
</dbReference>
<reference evidence="12 13" key="1">
    <citation type="journal article" date="2014" name="Appl. Environ. Microbiol.">
        <title>Comparative Genome Analysis of 'Candidatus Methanoplasma termitum' Indicates a New Mode of Energy Metabolism in the Seventh Order of Methanogens.</title>
        <authorList>
            <person name="Lang K."/>
            <person name="Schuldes J."/>
            <person name="Klingl A."/>
            <person name="Poehlein A."/>
            <person name="Daniel R."/>
            <person name="Brune A."/>
        </authorList>
    </citation>
    <scope>NUCLEOTIDE SEQUENCE [LARGE SCALE GENOMIC DNA]</scope>
    <source>
        <strain evidence="13">Mpt1</strain>
    </source>
</reference>
<organism evidence="12 13">
    <name type="scientific">Candidatus Methanoplasma termitum</name>
    <dbReference type="NCBI Taxonomy" id="1577791"/>
    <lineage>
        <taxon>Archaea</taxon>
        <taxon>Methanobacteriati</taxon>
        <taxon>Thermoplasmatota</taxon>
        <taxon>Thermoplasmata</taxon>
        <taxon>Methanomassiliicoccales</taxon>
        <taxon>Methanomassiliicoccaceae</taxon>
        <taxon>Candidatus Methanoplasma</taxon>
    </lineage>
</organism>
<keyword evidence="2 10" id="KW-0396">Initiation factor</keyword>
<keyword evidence="8 10" id="KW-0342">GTP-binding</keyword>
<dbReference type="Pfam" id="PF09173">
    <property type="entry name" value="eIF2_C"/>
    <property type="match status" value="1"/>
</dbReference>
<dbReference type="InterPro" id="IPR000795">
    <property type="entry name" value="T_Tr_GTP-bd_dom"/>
</dbReference>
<dbReference type="OrthoDB" id="7798at2157"/>
<dbReference type="PANTHER" id="PTHR42854">
    <property type="entry name" value="EUKARYOTIC TRANSLATION INITIATION FACTOR 2 SUBUNIT 3 FAMILY MEMBER"/>
    <property type="match status" value="1"/>
</dbReference>
<dbReference type="NCBIfam" id="TIGR03680">
    <property type="entry name" value="eif2g_arch"/>
    <property type="match status" value="1"/>
</dbReference>
<dbReference type="NCBIfam" id="TIGR00231">
    <property type="entry name" value="small_GTP"/>
    <property type="match status" value="1"/>
</dbReference>
<keyword evidence="4 10" id="KW-0547">Nucleotide-binding</keyword>
<dbReference type="Gene3D" id="2.40.30.10">
    <property type="entry name" value="Translation factors"/>
    <property type="match status" value="2"/>
</dbReference>
<evidence type="ECO:0000256" key="6">
    <source>
        <dbReference type="ARBA" id="ARBA00022842"/>
    </source>
</evidence>
<dbReference type="GO" id="GO:0001731">
    <property type="term" value="P:formation of translation preinitiation complex"/>
    <property type="evidence" value="ECO:0007669"/>
    <property type="project" value="TreeGrafter"/>
</dbReference>
<keyword evidence="7 10" id="KW-0648">Protein biosynthesis</keyword>
<dbReference type="GO" id="GO:0000049">
    <property type="term" value="F:tRNA binding"/>
    <property type="evidence" value="ECO:0007669"/>
    <property type="project" value="InterPro"/>
</dbReference>
<dbReference type="EMBL" id="CP010070">
    <property type="protein sequence ID" value="AIZ57001.1"/>
    <property type="molecule type" value="Genomic_DNA"/>
</dbReference>
<dbReference type="AlphaFoldDB" id="A0A0A7LHL1"/>
<feature type="binding site" evidence="10">
    <location>
        <begin position="146"/>
        <end position="149"/>
    </location>
    <ligand>
        <name>GTP</name>
        <dbReference type="ChEBI" id="CHEBI:37565"/>
    </ligand>
</feature>
<feature type="binding site" evidence="10">
    <location>
        <position position="76"/>
    </location>
    <ligand>
        <name>Zn(2+)</name>
        <dbReference type="ChEBI" id="CHEBI:29105"/>
    </ligand>
</feature>
<evidence type="ECO:0000256" key="3">
    <source>
        <dbReference type="ARBA" id="ARBA00022723"/>
    </source>
</evidence>
<evidence type="ECO:0000313" key="13">
    <source>
        <dbReference type="Proteomes" id="UP000030787"/>
    </source>
</evidence>
<dbReference type="GO" id="GO:0003924">
    <property type="term" value="F:GTPase activity"/>
    <property type="evidence" value="ECO:0007669"/>
    <property type="project" value="InterPro"/>
</dbReference>
<evidence type="ECO:0000256" key="2">
    <source>
        <dbReference type="ARBA" id="ARBA00022540"/>
    </source>
</evidence>
<dbReference type="GO" id="GO:0003743">
    <property type="term" value="F:translation initiation factor activity"/>
    <property type="evidence" value="ECO:0007669"/>
    <property type="project" value="UniProtKB-KW"/>
</dbReference>
<dbReference type="RefSeq" id="WP_048112974.1">
    <property type="nucleotide sequence ID" value="NZ_CP010070.1"/>
</dbReference>